<dbReference type="PANTHER" id="PTHR42923:SF3">
    <property type="entry name" value="PROTOPORPHYRINOGEN OXIDASE"/>
    <property type="match status" value="1"/>
</dbReference>
<evidence type="ECO:0000256" key="11">
    <source>
        <dbReference type="ARBA" id="ARBA00023133"/>
    </source>
</evidence>
<dbReference type="Proteomes" id="UP001430172">
    <property type="component" value="Unassembled WGS sequence"/>
</dbReference>
<evidence type="ECO:0000256" key="4">
    <source>
        <dbReference type="ARBA" id="ARBA00004744"/>
    </source>
</evidence>
<protein>
    <recommendedName>
        <fullName evidence="7 12">Coproporphyrinogen III oxidase</fullName>
        <ecNumber evidence="6 12">1.3.3.15</ecNumber>
    </recommendedName>
</protein>
<dbReference type="Gene3D" id="3.50.50.60">
    <property type="entry name" value="FAD/NAD(P)-binding domain"/>
    <property type="match status" value="1"/>
</dbReference>
<dbReference type="EC" id="1.3.3.15" evidence="6 12"/>
<comment type="caution">
    <text evidence="14">The sequence shown here is derived from an EMBL/GenBank/DDBJ whole genome shotgun (WGS) entry which is preliminary data.</text>
</comment>
<dbReference type="GO" id="GO:0004729">
    <property type="term" value="F:oxygen-dependent protoporphyrinogen oxidase activity"/>
    <property type="evidence" value="ECO:0007669"/>
    <property type="project" value="UniProtKB-EC"/>
</dbReference>
<dbReference type="NCBIfam" id="TIGR00562">
    <property type="entry name" value="proto_IX_ox"/>
    <property type="match status" value="1"/>
</dbReference>
<dbReference type="InterPro" id="IPR050464">
    <property type="entry name" value="Zeta_carotene_desat/Oxidored"/>
</dbReference>
<gene>
    <name evidence="14" type="primary">hemG</name>
    <name evidence="14" type="ORF">JQN70_05165</name>
</gene>
<proteinExistence type="inferred from homology"/>
<dbReference type="InterPro" id="IPR036188">
    <property type="entry name" value="FAD/NAD-bd_sf"/>
</dbReference>
<keyword evidence="10 12" id="KW-0560">Oxidoreductase</keyword>
<evidence type="ECO:0000256" key="12">
    <source>
        <dbReference type="RuleBase" id="RU364052"/>
    </source>
</evidence>
<dbReference type="Gene3D" id="3.90.660.20">
    <property type="entry name" value="Protoporphyrinogen oxidase, mitochondrial, domain 2"/>
    <property type="match status" value="1"/>
</dbReference>
<keyword evidence="9 12" id="KW-0274">FAD</keyword>
<sequence length="479" mass="49652">MPSDAVTHRPHVAVVGGGIAGLTAALEVLEALPDVNVTVLEAADRFGGKLRVEPVAGCVVDVGAESLLATRPEALDLARRVGLEADLVVPATTSATVWSRGALHALPRATVMGVPTDPRAALGLLSEDEVERAVAEEAWPEDVVEGDVSVGDYVGRRLGRAVVDRLVEPLLGGVYAGHADRLSLRATVPALWERAVRGESLLAPLPVRAPEGGAPRSPFTGVRGGVGRLPLEVVESLRTRGVLLRTGAVVRGLERAGERWRLVVGSAADPVALEADAVVLAVPPTPTSRLLAELAPVASRALAEVETASMAVVTLAVRRDGLGDLPGSGFLVPPVEGRAVKASTFSAAKWEWVGSLSSDVVHLRASLGRAREEAVLQREDAELVTLAVAEVGEVLGRPLPPVVDHHVQRWGGGLPQYAVGHVERVESVRADVARLPGVEVAGATYDGVGVPAVIASAARAARGVTDHLMSTTASPGGSR</sequence>
<keyword evidence="11 12" id="KW-0350">Heme biosynthesis</keyword>
<keyword evidence="12" id="KW-0963">Cytoplasm</keyword>
<evidence type="ECO:0000256" key="9">
    <source>
        <dbReference type="ARBA" id="ARBA00022827"/>
    </source>
</evidence>
<dbReference type="Pfam" id="PF01593">
    <property type="entry name" value="Amino_oxidase"/>
    <property type="match status" value="1"/>
</dbReference>
<dbReference type="Gene3D" id="1.10.3110.10">
    <property type="entry name" value="protoporphyrinogen ix oxidase, domain 3"/>
    <property type="match status" value="1"/>
</dbReference>
<keyword evidence="8 12" id="KW-0285">Flavoprotein</keyword>
<evidence type="ECO:0000256" key="6">
    <source>
        <dbReference type="ARBA" id="ARBA00012402"/>
    </source>
</evidence>
<evidence type="ECO:0000256" key="1">
    <source>
        <dbReference type="ARBA" id="ARBA00001755"/>
    </source>
</evidence>
<evidence type="ECO:0000313" key="15">
    <source>
        <dbReference type="Proteomes" id="UP001430172"/>
    </source>
</evidence>
<comment type="catalytic activity">
    <reaction evidence="1">
        <text>coproporphyrinogen III + 3 O2 = coproporphyrin III + 3 H2O2</text>
        <dbReference type="Rhea" id="RHEA:43436"/>
        <dbReference type="ChEBI" id="CHEBI:15379"/>
        <dbReference type="ChEBI" id="CHEBI:16240"/>
        <dbReference type="ChEBI" id="CHEBI:57309"/>
        <dbReference type="ChEBI" id="CHEBI:131725"/>
        <dbReference type="EC" id="1.3.3.15"/>
    </reaction>
    <physiologicalReaction direction="left-to-right" evidence="1">
        <dbReference type="Rhea" id="RHEA:43437"/>
    </physiologicalReaction>
</comment>
<dbReference type="EMBL" id="JAFDVD010000006">
    <property type="protein sequence ID" value="MBM6399767.1"/>
    <property type="molecule type" value="Genomic_DNA"/>
</dbReference>
<evidence type="ECO:0000256" key="8">
    <source>
        <dbReference type="ARBA" id="ARBA00022630"/>
    </source>
</evidence>
<comment type="function">
    <text evidence="3 12">Involved in coproporphyrin-dependent heme b biosynthesis. Catalyzes the oxidation of coproporphyrinogen III to coproporphyrin III.</text>
</comment>
<dbReference type="InterPro" id="IPR002937">
    <property type="entry name" value="Amino_oxidase"/>
</dbReference>
<comment type="subcellular location">
    <subcellularLocation>
        <location evidence="12">Cytoplasm</location>
    </subcellularLocation>
</comment>
<evidence type="ECO:0000313" key="14">
    <source>
        <dbReference type="EMBL" id="MBM6399767.1"/>
    </source>
</evidence>
<comment type="similarity">
    <text evidence="5 12">Belongs to the protoporphyrinogen/coproporphyrinogen oxidase family. Coproporphyrinogen III oxidase subfamily.</text>
</comment>
<comment type="pathway">
    <text evidence="4 12">Porphyrin-containing compound metabolism; protoheme biosynthesis.</text>
</comment>
<evidence type="ECO:0000259" key="13">
    <source>
        <dbReference type="Pfam" id="PF01593"/>
    </source>
</evidence>
<evidence type="ECO:0000256" key="2">
    <source>
        <dbReference type="ARBA" id="ARBA00001974"/>
    </source>
</evidence>
<evidence type="ECO:0000256" key="3">
    <source>
        <dbReference type="ARBA" id="ARBA00002185"/>
    </source>
</evidence>
<keyword evidence="15" id="KW-1185">Reference proteome</keyword>
<dbReference type="RefSeq" id="WP_204130256.1">
    <property type="nucleotide sequence ID" value="NZ_JAFDVD010000006.1"/>
</dbReference>
<dbReference type="SUPFAM" id="SSF54373">
    <property type="entry name" value="FAD-linked reductases, C-terminal domain"/>
    <property type="match status" value="1"/>
</dbReference>
<comment type="cofactor">
    <cofactor evidence="2 12">
        <name>FAD</name>
        <dbReference type="ChEBI" id="CHEBI:57692"/>
    </cofactor>
</comment>
<dbReference type="PANTHER" id="PTHR42923">
    <property type="entry name" value="PROTOPORPHYRINOGEN OXIDASE"/>
    <property type="match status" value="1"/>
</dbReference>
<reference evidence="14" key="1">
    <citation type="submission" date="2021-02" db="EMBL/GenBank/DDBJ databases">
        <title>Phycicoccus sp. MQZ13P-5T, whole genome shotgun sequence.</title>
        <authorList>
            <person name="Tuo L."/>
        </authorList>
    </citation>
    <scope>NUCLEOTIDE SEQUENCE</scope>
    <source>
        <strain evidence="14">MQZ13P-5</strain>
    </source>
</reference>
<dbReference type="SUPFAM" id="SSF51905">
    <property type="entry name" value="FAD/NAD(P)-binding domain"/>
    <property type="match status" value="1"/>
</dbReference>
<accession>A0ABS2CIR7</accession>
<organism evidence="14 15">
    <name type="scientific">Phycicoccus sonneratiae</name>
    <dbReference type="NCBI Taxonomy" id="2807628"/>
    <lineage>
        <taxon>Bacteria</taxon>
        <taxon>Bacillati</taxon>
        <taxon>Actinomycetota</taxon>
        <taxon>Actinomycetes</taxon>
        <taxon>Micrococcales</taxon>
        <taxon>Intrasporangiaceae</taxon>
        <taxon>Phycicoccus</taxon>
    </lineage>
</organism>
<dbReference type="InterPro" id="IPR004572">
    <property type="entry name" value="Protoporphyrinogen_oxidase"/>
</dbReference>
<evidence type="ECO:0000256" key="7">
    <source>
        <dbReference type="ARBA" id="ARBA00019046"/>
    </source>
</evidence>
<evidence type="ECO:0000256" key="5">
    <source>
        <dbReference type="ARBA" id="ARBA00008310"/>
    </source>
</evidence>
<feature type="domain" description="Amine oxidase" evidence="13">
    <location>
        <begin position="19"/>
        <end position="464"/>
    </location>
</feature>
<evidence type="ECO:0000256" key="10">
    <source>
        <dbReference type="ARBA" id="ARBA00023002"/>
    </source>
</evidence>
<name>A0ABS2CIR7_9MICO</name>